<dbReference type="InterPro" id="IPR013149">
    <property type="entry name" value="ADH-like_C"/>
</dbReference>
<keyword evidence="14" id="KW-1185">Reference proteome</keyword>
<feature type="region of interest" description="Disordered" evidence="11">
    <location>
        <begin position="1"/>
        <end position="21"/>
    </location>
</feature>
<dbReference type="Pfam" id="PF00107">
    <property type="entry name" value="ADH_zinc_N"/>
    <property type="match status" value="1"/>
</dbReference>
<keyword evidence="3 10" id="KW-0479">Metal-binding</keyword>
<evidence type="ECO:0000256" key="7">
    <source>
        <dbReference type="ARBA" id="ARBA00025713"/>
    </source>
</evidence>
<keyword evidence="5" id="KW-0560">Oxidoreductase</keyword>
<dbReference type="InterPro" id="IPR036291">
    <property type="entry name" value="NAD(P)-bd_dom_sf"/>
</dbReference>
<evidence type="ECO:0000256" key="2">
    <source>
        <dbReference type="ARBA" id="ARBA00008072"/>
    </source>
</evidence>
<dbReference type="Proteomes" id="UP001583186">
    <property type="component" value="Unassembled WGS sequence"/>
</dbReference>
<evidence type="ECO:0000256" key="9">
    <source>
        <dbReference type="ARBA" id="ARBA00030139"/>
    </source>
</evidence>
<dbReference type="InterPro" id="IPR013154">
    <property type="entry name" value="ADH-like_N"/>
</dbReference>
<evidence type="ECO:0000256" key="10">
    <source>
        <dbReference type="RuleBase" id="RU361277"/>
    </source>
</evidence>
<dbReference type="Gene3D" id="3.40.50.720">
    <property type="entry name" value="NAD(P)-binding Rossmann-like Domain"/>
    <property type="match status" value="1"/>
</dbReference>
<dbReference type="EMBL" id="JAWCUI010000059">
    <property type="protein sequence ID" value="KAL1890756.1"/>
    <property type="molecule type" value="Genomic_DNA"/>
</dbReference>
<comment type="cofactor">
    <cofactor evidence="1 10">
        <name>Zn(2+)</name>
        <dbReference type="ChEBI" id="CHEBI:29105"/>
    </cofactor>
</comment>
<comment type="function">
    <text evidence="6">Xylitol dehydrogenase which catalyzes the conversion of xylitol to D-xylulose. Xylose is a major component of hemicelluloses such as xylan. Most fungi utilize D-xylose via three enzymatic reactions, xylose reductase (XR), xylitol dehydrogenase (XDH), and xylulokinase, to form xylulose 5-phosphate, which enters pentose phosphate pathway.</text>
</comment>
<dbReference type="SUPFAM" id="SSF51735">
    <property type="entry name" value="NAD(P)-binding Rossmann-fold domains"/>
    <property type="match status" value="1"/>
</dbReference>
<keyword evidence="4 10" id="KW-0862">Zinc</keyword>
<proteinExistence type="inferred from homology"/>
<dbReference type="InterPro" id="IPR011032">
    <property type="entry name" value="GroES-like_sf"/>
</dbReference>
<dbReference type="Pfam" id="PF08240">
    <property type="entry name" value="ADH_N"/>
    <property type="match status" value="1"/>
</dbReference>
<dbReference type="SMART" id="SM00829">
    <property type="entry name" value="PKS_ER"/>
    <property type="match status" value="1"/>
</dbReference>
<dbReference type="EC" id="1.1.1.9" evidence="8"/>
<evidence type="ECO:0000259" key="12">
    <source>
        <dbReference type="SMART" id="SM00829"/>
    </source>
</evidence>
<accession>A0ABR3YS63</accession>
<comment type="caution">
    <text evidence="13">The sequence shown here is derived from an EMBL/GenBank/DDBJ whole genome shotgun (WGS) entry which is preliminary data.</text>
</comment>
<dbReference type="PROSITE" id="PS00059">
    <property type="entry name" value="ADH_ZINC"/>
    <property type="match status" value="1"/>
</dbReference>
<dbReference type="PANTHER" id="PTHR43161">
    <property type="entry name" value="SORBITOL DEHYDROGENASE"/>
    <property type="match status" value="1"/>
</dbReference>
<evidence type="ECO:0000256" key="8">
    <source>
        <dbReference type="ARBA" id="ARBA00026119"/>
    </source>
</evidence>
<gene>
    <name evidence="13" type="ORF">Sste5346_008081</name>
</gene>
<evidence type="ECO:0000256" key="1">
    <source>
        <dbReference type="ARBA" id="ARBA00001947"/>
    </source>
</evidence>
<comment type="pathway">
    <text evidence="7">Carbohydrate degradation; L-arabinose degradation via L-arabinitol; D-xylulose 5-phosphate from L-arabinose (fungal route): step 4/5.</text>
</comment>
<comment type="similarity">
    <text evidence="2 10">Belongs to the zinc-containing alcohol dehydrogenase family.</text>
</comment>
<evidence type="ECO:0000256" key="11">
    <source>
        <dbReference type="SAM" id="MobiDB-lite"/>
    </source>
</evidence>
<evidence type="ECO:0000256" key="6">
    <source>
        <dbReference type="ARBA" id="ARBA00024843"/>
    </source>
</evidence>
<evidence type="ECO:0000256" key="4">
    <source>
        <dbReference type="ARBA" id="ARBA00022833"/>
    </source>
</evidence>
<dbReference type="Gene3D" id="3.90.180.10">
    <property type="entry name" value="Medium-chain alcohol dehydrogenases, catalytic domain"/>
    <property type="match status" value="1"/>
</dbReference>
<feature type="domain" description="Enoyl reductase (ER)" evidence="12">
    <location>
        <begin position="39"/>
        <end position="414"/>
    </location>
</feature>
<reference evidence="13 14" key="1">
    <citation type="journal article" date="2024" name="IMA Fungus">
        <title>IMA Genome - F19 : A genome assembly and annotation guide to empower mycologists, including annotated draft genome sequences of Ceratocystis pirilliformis, Diaporthe australafricana, Fusarium ophioides, Paecilomyces lecythidis, and Sporothrix stenoceras.</title>
        <authorList>
            <person name="Aylward J."/>
            <person name="Wilson A.M."/>
            <person name="Visagie C.M."/>
            <person name="Spraker J."/>
            <person name="Barnes I."/>
            <person name="Buitendag C."/>
            <person name="Ceriani C."/>
            <person name="Del Mar Angel L."/>
            <person name="du Plessis D."/>
            <person name="Fuchs T."/>
            <person name="Gasser K."/>
            <person name="Kramer D."/>
            <person name="Li W."/>
            <person name="Munsamy K."/>
            <person name="Piso A."/>
            <person name="Price J.L."/>
            <person name="Sonnekus B."/>
            <person name="Thomas C."/>
            <person name="van der Nest A."/>
            <person name="van Dijk A."/>
            <person name="van Heerden A."/>
            <person name="van Vuuren N."/>
            <person name="Yilmaz N."/>
            <person name="Duong T.A."/>
            <person name="van der Merwe N.A."/>
            <person name="Wingfield M.J."/>
            <person name="Wingfield B.D."/>
        </authorList>
    </citation>
    <scope>NUCLEOTIDE SEQUENCE [LARGE SCALE GENOMIC DNA]</scope>
    <source>
        <strain evidence="13 14">CMW 5346</strain>
    </source>
</reference>
<evidence type="ECO:0000256" key="5">
    <source>
        <dbReference type="ARBA" id="ARBA00023002"/>
    </source>
</evidence>
<organism evidence="13 14">
    <name type="scientific">Sporothrix stenoceras</name>
    <dbReference type="NCBI Taxonomy" id="5173"/>
    <lineage>
        <taxon>Eukaryota</taxon>
        <taxon>Fungi</taxon>
        <taxon>Dikarya</taxon>
        <taxon>Ascomycota</taxon>
        <taxon>Pezizomycotina</taxon>
        <taxon>Sordariomycetes</taxon>
        <taxon>Sordariomycetidae</taxon>
        <taxon>Ophiostomatales</taxon>
        <taxon>Ophiostomataceae</taxon>
        <taxon>Sporothrix</taxon>
    </lineage>
</organism>
<evidence type="ECO:0000313" key="13">
    <source>
        <dbReference type="EMBL" id="KAL1890756.1"/>
    </source>
</evidence>
<evidence type="ECO:0000256" key="3">
    <source>
        <dbReference type="ARBA" id="ARBA00022723"/>
    </source>
</evidence>
<name>A0ABR3YS63_9PEZI</name>
<dbReference type="SUPFAM" id="SSF50129">
    <property type="entry name" value="GroES-like"/>
    <property type="match status" value="1"/>
</dbReference>
<sequence length="420" mass="44590">MTHIDDHATHQHGKSLQQQQPDSVKALGLPPNTSCLLVQTRTILLEPVPLPLLKPDSVLVRVMANGICGSDMHSYLSGGVGGRPIGAPSVMGHEAAGIVEAVGADVMSHVVGDHVAIEPGLPCRKCVNCKGGRMNICTTIRYCGTPGVHGTLSRFYVLPADMAPKIPKTVPWDVAGSIQPLAIGVQIGKRADLRAHQTVAIFGCGPIGLITAAVAHAYSARRIIAFDIKPSRVEFAKSYKSPLTGKPIIDHVFQIDSLPDVFKHETNGAATNGASLDHTTPGDKAYMVAQERMDAILQEVGLADEGGVDRVIEASGAQDSMLHGVAVCNDGGVYLQVGLGHIQTNIFPTIAVTNKELDVRGITRYTASCFPMAIEMLGRGVVDIAPLITSRFPMSRAKDAFETVAAGNDIKVIIRNQEVE</sequence>
<dbReference type="InterPro" id="IPR002328">
    <property type="entry name" value="ADH_Zn_CS"/>
</dbReference>
<protein>
    <recommendedName>
        <fullName evidence="8">D-xylulose reductase</fullName>
        <ecNumber evidence="8">1.1.1.9</ecNumber>
    </recommendedName>
    <alternativeName>
        <fullName evidence="9">Xylitol dehydrogenase A</fullName>
    </alternativeName>
</protein>
<evidence type="ECO:0000313" key="14">
    <source>
        <dbReference type="Proteomes" id="UP001583186"/>
    </source>
</evidence>
<dbReference type="PANTHER" id="PTHR43161:SF9">
    <property type="entry name" value="SORBITOL DEHYDROGENASE"/>
    <property type="match status" value="1"/>
</dbReference>
<dbReference type="InterPro" id="IPR020843">
    <property type="entry name" value="ER"/>
</dbReference>